<feature type="domain" description="N-acetyltransferase" evidence="1">
    <location>
        <begin position="6"/>
        <end position="172"/>
    </location>
</feature>
<evidence type="ECO:0000313" key="2">
    <source>
        <dbReference type="EMBL" id="MBO1250016.1"/>
    </source>
</evidence>
<dbReference type="GO" id="GO:0016747">
    <property type="term" value="F:acyltransferase activity, transferring groups other than amino-acyl groups"/>
    <property type="evidence" value="ECO:0007669"/>
    <property type="project" value="InterPro"/>
</dbReference>
<dbReference type="RefSeq" id="WP_207575456.1">
    <property type="nucleotide sequence ID" value="NZ_JAFNME010000018.1"/>
</dbReference>
<protein>
    <submittedName>
        <fullName evidence="2">GNAT family N-acetyltransferase</fullName>
    </submittedName>
</protein>
<keyword evidence="3" id="KW-1185">Reference proteome</keyword>
<dbReference type="CDD" id="cd04301">
    <property type="entry name" value="NAT_SF"/>
    <property type="match status" value="1"/>
</dbReference>
<dbReference type="InterPro" id="IPR000182">
    <property type="entry name" value="GNAT_dom"/>
</dbReference>
<comment type="caution">
    <text evidence="2">The sequence shown here is derived from an EMBL/GenBank/DDBJ whole genome shotgun (WGS) entry which is preliminary data.</text>
</comment>
<proteinExistence type="predicted"/>
<reference evidence="2" key="1">
    <citation type="submission" date="2021-03" db="EMBL/GenBank/DDBJ databases">
        <title>Comamonas denitrificans.</title>
        <authorList>
            <person name="Finster K."/>
        </authorList>
    </citation>
    <scope>NUCLEOTIDE SEQUENCE</scope>
    <source>
        <strain evidence="2">MM2021_4</strain>
    </source>
</reference>
<sequence>MPTVPWTLRPLTPADVDDVMRIQAQTYGAPFQEDKAVFARRLAARHQCSLGVQRTTDASLLAYAAAYWSAPGHITPLNGDFELPIAGPSSLYLHDISVLPALAGQKVAHALVVHLIELARSKHMTSMGLVAVQGSARFWQRYGFAEHKISDPTQRQHLASYGTGAHYMVRRL</sequence>
<gene>
    <name evidence="2" type="ORF">J1777_09315</name>
</gene>
<accession>A0A939H1S8</accession>
<dbReference type="Pfam" id="PF00583">
    <property type="entry name" value="Acetyltransf_1"/>
    <property type="match status" value="1"/>
</dbReference>
<dbReference type="PROSITE" id="PS51186">
    <property type="entry name" value="GNAT"/>
    <property type="match status" value="1"/>
</dbReference>
<dbReference type="AlphaFoldDB" id="A0A939H1S8"/>
<dbReference type="SUPFAM" id="SSF55729">
    <property type="entry name" value="Acyl-CoA N-acyltransferases (Nat)"/>
    <property type="match status" value="1"/>
</dbReference>
<organism evidence="2 3">
    <name type="scientific">Comamonas denitrificans</name>
    <dbReference type="NCBI Taxonomy" id="117506"/>
    <lineage>
        <taxon>Bacteria</taxon>
        <taxon>Pseudomonadati</taxon>
        <taxon>Pseudomonadota</taxon>
        <taxon>Betaproteobacteria</taxon>
        <taxon>Burkholderiales</taxon>
        <taxon>Comamonadaceae</taxon>
        <taxon>Comamonas</taxon>
    </lineage>
</organism>
<dbReference type="Gene3D" id="3.40.630.30">
    <property type="match status" value="1"/>
</dbReference>
<evidence type="ECO:0000259" key="1">
    <source>
        <dbReference type="PROSITE" id="PS51186"/>
    </source>
</evidence>
<dbReference type="InterPro" id="IPR016181">
    <property type="entry name" value="Acyl_CoA_acyltransferase"/>
</dbReference>
<dbReference type="Proteomes" id="UP000664731">
    <property type="component" value="Unassembled WGS sequence"/>
</dbReference>
<evidence type="ECO:0000313" key="3">
    <source>
        <dbReference type="Proteomes" id="UP000664731"/>
    </source>
</evidence>
<name>A0A939H1S8_9BURK</name>
<dbReference type="EMBL" id="JAFNME010000018">
    <property type="protein sequence ID" value="MBO1250016.1"/>
    <property type="molecule type" value="Genomic_DNA"/>
</dbReference>